<proteinExistence type="predicted"/>
<accession>A0A951QJD7</accession>
<comment type="caution">
    <text evidence="1">The sequence shown here is derived from an EMBL/GenBank/DDBJ whole genome shotgun (WGS) entry which is preliminary data.</text>
</comment>
<reference evidence="1" key="2">
    <citation type="journal article" date="2022" name="Microbiol. Resour. Announc.">
        <title>Metagenome Sequencing to Explore Phylogenomics of Terrestrial Cyanobacteria.</title>
        <authorList>
            <person name="Ward R.D."/>
            <person name="Stajich J.E."/>
            <person name="Johansen J.R."/>
            <person name="Huntemann M."/>
            <person name="Clum A."/>
            <person name="Foster B."/>
            <person name="Foster B."/>
            <person name="Roux S."/>
            <person name="Palaniappan K."/>
            <person name="Varghese N."/>
            <person name="Mukherjee S."/>
            <person name="Reddy T.B.K."/>
            <person name="Daum C."/>
            <person name="Copeland A."/>
            <person name="Chen I.A."/>
            <person name="Ivanova N.N."/>
            <person name="Kyrpides N.C."/>
            <person name="Shapiro N."/>
            <person name="Eloe-Fadrosh E.A."/>
            <person name="Pietrasiak N."/>
        </authorList>
    </citation>
    <scope>NUCLEOTIDE SEQUENCE</scope>
    <source>
        <strain evidence="1">GSE-NOS-MK-12-04C</strain>
    </source>
</reference>
<name>A0A951QJD7_9CYAN</name>
<protein>
    <submittedName>
        <fullName evidence="1">Uncharacterized protein</fullName>
    </submittedName>
</protein>
<dbReference type="AlphaFoldDB" id="A0A951QJD7"/>
<organism evidence="1 2">
    <name type="scientific">Cyanomargarita calcarea GSE-NOS-MK-12-04C</name>
    <dbReference type="NCBI Taxonomy" id="2839659"/>
    <lineage>
        <taxon>Bacteria</taxon>
        <taxon>Bacillati</taxon>
        <taxon>Cyanobacteriota</taxon>
        <taxon>Cyanophyceae</taxon>
        <taxon>Nostocales</taxon>
        <taxon>Cyanomargaritaceae</taxon>
        <taxon>Cyanomargarita</taxon>
    </lineage>
</organism>
<sequence length="81" mass="8128">MLAISVLKVISTAPPPGISKLPKSAIVAPADGLLLLLRVAPPVKLTVGAVEASNVKPLGKGSEIVILVAVARSAALETLIV</sequence>
<evidence type="ECO:0000313" key="2">
    <source>
        <dbReference type="Proteomes" id="UP000729701"/>
    </source>
</evidence>
<gene>
    <name evidence="1" type="ORF">KME60_04755</name>
</gene>
<reference evidence="1" key="1">
    <citation type="submission" date="2021-05" db="EMBL/GenBank/DDBJ databases">
        <authorList>
            <person name="Pietrasiak N."/>
            <person name="Ward R."/>
            <person name="Stajich J.E."/>
            <person name="Kurbessoian T."/>
        </authorList>
    </citation>
    <scope>NUCLEOTIDE SEQUENCE</scope>
    <source>
        <strain evidence="1">GSE-NOS-MK-12-04C</strain>
    </source>
</reference>
<dbReference type="Proteomes" id="UP000729701">
    <property type="component" value="Unassembled WGS sequence"/>
</dbReference>
<dbReference type="EMBL" id="JAHHGZ010000004">
    <property type="protein sequence ID" value="MBW4666753.1"/>
    <property type="molecule type" value="Genomic_DNA"/>
</dbReference>
<evidence type="ECO:0000313" key="1">
    <source>
        <dbReference type="EMBL" id="MBW4666753.1"/>
    </source>
</evidence>